<dbReference type="EMBL" id="ML208278">
    <property type="protein sequence ID" value="TFK73131.1"/>
    <property type="molecule type" value="Genomic_DNA"/>
</dbReference>
<organism evidence="1 2">
    <name type="scientific">Pluteus cervinus</name>
    <dbReference type="NCBI Taxonomy" id="181527"/>
    <lineage>
        <taxon>Eukaryota</taxon>
        <taxon>Fungi</taxon>
        <taxon>Dikarya</taxon>
        <taxon>Basidiomycota</taxon>
        <taxon>Agaricomycotina</taxon>
        <taxon>Agaricomycetes</taxon>
        <taxon>Agaricomycetidae</taxon>
        <taxon>Agaricales</taxon>
        <taxon>Pluteineae</taxon>
        <taxon>Pluteaceae</taxon>
        <taxon>Pluteus</taxon>
    </lineage>
</organism>
<dbReference type="Proteomes" id="UP000308600">
    <property type="component" value="Unassembled WGS sequence"/>
</dbReference>
<gene>
    <name evidence="1" type="ORF">BDN72DRAFT_762223</name>
</gene>
<protein>
    <submittedName>
        <fullName evidence="1">Uncharacterized protein</fullName>
    </submittedName>
</protein>
<proteinExistence type="predicted"/>
<name>A0ACD3B5P3_9AGAR</name>
<reference evidence="1 2" key="1">
    <citation type="journal article" date="2019" name="Nat. Ecol. Evol.">
        <title>Megaphylogeny resolves global patterns of mushroom evolution.</title>
        <authorList>
            <person name="Varga T."/>
            <person name="Krizsan K."/>
            <person name="Foldi C."/>
            <person name="Dima B."/>
            <person name="Sanchez-Garcia M."/>
            <person name="Sanchez-Ramirez S."/>
            <person name="Szollosi G.J."/>
            <person name="Szarkandi J.G."/>
            <person name="Papp V."/>
            <person name="Albert L."/>
            <person name="Andreopoulos W."/>
            <person name="Angelini C."/>
            <person name="Antonin V."/>
            <person name="Barry K.W."/>
            <person name="Bougher N.L."/>
            <person name="Buchanan P."/>
            <person name="Buyck B."/>
            <person name="Bense V."/>
            <person name="Catcheside P."/>
            <person name="Chovatia M."/>
            <person name="Cooper J."/>
            <person name="Damon W."/>
            <person name="Desjardin D."/>
            <person name="Finy P."/>
            <person name="Geml J."/>
            <person name="Haridas S."/>
            <person name="Hughes K."/>
            <person name="Justo A."/>
            <person name="Karasinski D."/>
            <person name="Kautmanova I."/>
            <person name="Kiss B."/>
            <person name="Kocsube S."/>
            <person name="Kotiranta H."/>
            <person name="LaButti K.M."/>
            <person name="Lechner B.E."/>
            <person name="Liimatainen K."/>
            <person name="Lipzen A."/>
            <person name="Lukacs Z."/>
            <person name="Mihaltcheva S."/>
            <person name="Morgado L.N."/>
            <person name="Niskanen T."/>
            <person name="Noordeloos M.E."/>
            <person name="Ohm R.A."/>
            <person name="Ortiz-Santana B."/>
            <person name="Ovrebo C."/>
            <person name="Racz N."/>
            <person name="Riley R."/>
            <person name="Savchenko A."/>
            <person name="Shiryaev A."/>
            <person name="Soop K."/>
            <person name="Spirin V."/>
            <person name="Szebenyi C."/>
            <person name="Tomsovsky M."/>
            <person name="Tulloss R.E."/>
            <person name="Uehling J."/>
            <person name="Grigoriev I.V."/>
            <person name="Vagvolgyi C."/>
            <person name="Papp T."/>
            <person name="Martin F.M."/>
            <person name="Miettinen O."/>
            <person name="Hibbett D.S."/>
            <person name="Nagy L.G."/>
        </authorList>
    </citation>
    <scope>NUCLEOTIDE SEQUENCE [LARGE SCALE GENOMIC DNA]</scope>
    <source>
        <strain evidence="1 2">NL-1719</strain>
    </source>
</reference>
<evidence type="ECO:0000313" key="1">
    <source>
        <dbReference type="EMBL" id="TFK73131.1"/>
    </source>
</evidence>
<evidence type="ECO:0000313" key="2">
    <source>
        <dbReference type="Proteomes" id="UP000308600"/>
    </source>
</evidence>
<sequence>MFIRSFLGLVVLHLATVVAGSYQYLTLSGTNITFAYLDSGPVASSNSYTTLMLLHGTGFNSLVFNQILPLAKANNLRIVAINRRDYAPTTLLTSAEIAVMSQGDTGAQTYFQQRGNEIGLFIDKWLQQNTIPTVHNGQGGIAIVGWSLGTVTAHSFLAHLDTLPAATLNRLAPYIHTVLLHDTFATAVAFPNPPQFDISLWFIIDPTQRFTAFKEWVTSYYDSTDFNPSTGTINTIDFNNPNPAKPKTFSTTPASIMNTMLNEAAFAGSEAAVLFFNQTAFSKLIRRALFDPTVASKLPNVKARYFYGGETAGILILASWEITETPPSYYNGVTARNIKLHYGDQGNHFLFWDKPQYALSSYISAINS</sequence>
<accession>A0ACD3B5P3</accession>
<keyword evidence="2" id="KW-1185">Reference proteome</keyword>